<dbReference type="UniPathway" id="UPA00060"/>
<evidence type="ECO:0000259" key="5">
    <source>
        <dbReference type="Pfam" id="PF03070"/>
    </source>
</evidence>
<dbReference type="Gene3D" id="1.20.910.10">
    <property type="entry name" value="Heme oxygenase-like"/>
    <property type="match status" value="1"/>
</dbReference>
<dbReference type="InterPro" id="IPR026285">
    <property type="entry name" value="TenA_E"/>
</dbReference>
<dbReference type="GO" id="GO:0005829">
    <property type="term" value="C:cytosol"/>
    <property type="evidence" value="ECO:0007669"/>
    <property type="project" value="TreeGrafter"/>
</dbReference>
<dbReference type="GO" id="GO:0050334">
    <property type="term" value="F:thiaminase activity"/>
    <property type="evidence" value="ECO:0007669"/>
    <property type="project" value="UniProtKB-UniRule"/>
</dbReference>
<accession>A0A124E0T5</accession>
<evidence type="ECO:0000313" key="7">
    <source>
        <dbReference type="Proteomes" id="UP000069620"/>
    </source>
</evidence>
<dbReference type="Proteomes" id="UP000069620">
    <property type="component" value="Unassembled WGS sequence"/>
</dbReference>
<gene>
    <name evidence="6" type="ORF">RMCB_5629</name>
</gene>
<comment type="function">
    <text evidence="2">Catalyzes an amino-pyrimidine hydrolysis reaction at the C5' of the pyrimidine moiety of thiamine compounds, a reaction that is part of a thiamine salvage pathway. Thus, catalyzes the conversion of 4-amino-5-aminomethyl-2-methylpyrimidine to 4-amino-5-hydroxymethyl-2-methylpyrimidine (HMP).</text>
</comment>
<sequence>MHAVFDALWTAATQHTFLEAVRDGTVSNAAFDRWLAQDALFVADLLTFQARLLARAPRHAQTVLVGGCSALVAELDWFEDQAARRHIDLPATPQPATLAYRELLQRLDNQPFDAAVTALWVIERVYLLAWTHAASPTSPFGEFVEHWTVPEFAAYVDGLAALKTDGHDSLIAEVLKLEVWFWDMALETP</sequence>
<dbReference type="Pfam" id="PF03070">
    <property type="entry name" value="TENA_THI-4"/>
    <property type="match status" value="1"/>
</dbReference>
<feature type="binding site" evidence="4">
    <location>
        <position position="38"/>
    </location>
    <ligand>
        <name>substrate</name>
    </ligand>
</feature>
<organism evidence="6 7">
    <name type="scientific">Mycolicibacterium brisbanense</name>
    <dbReference type="NCBI Taxonomy" id="146020"/>
    <lineage>
        <taxon>Bacteria</taxon>
        <taxon>Bacillati</taxon>
        <taxon>Actinomycetota</taxon>
        <taxon>Actinomycetes</taxon>
        <taxon>Mycobacteriales</taxon>
        <taxon>Mycobacteriaceae</taxon>
        <taxon>Mycolicibacterium</taxon>
    </lineage>
</organism>
<feature type="domain" description="Thiaminase-2/PQQC" evidence="5">
    <location>
        <begin position="5"/>
        <end position="158"/>
    </location>
</feature>
<dbReference type="PANTHER" id="PTHR43198:SF5">
    <property type="entry name" value="BIFUNCTIONAL TENA-E PROTEIN"/>
    <property type="match status" value="1"/>
</dbReference>
<dbReference type="PANTHER" id="PTHR43198">
    <property type="entry name" value="BIFUNCTIONAL TH2 PROTEIN"/>
    <property type="match status" value="1"/>
</dbReference>
<dbReference type="EC" id="3.5.99.2" evidence="2"/>
<dbReference type="InterPro" id="IPR016084">
    <property type="entry name" value="Haem_Oase-like_multi-hlx"/>
</dbReference>
<name>A0A124E0T5_9MYCO</name>
<keyword evidence="2" id="KW-0784">Thiamine biosynthesis</keyword>
<feature type="binding site" evidence="4">
    <location>
        <position position="74"/>
    </location>
    <ligand>
        <name>substrate</name>
    </ligand>
</feature>
<comment type="caution">
    <text evidence="6">The sequence shown here is derived from an EMBL/GenBank/DDBJ whole genome shotgun (WGS) entry which is preliminary data.</text>
</comment>
<comment type="catalytic activity">
    <reaction evidence="2">
        <text>thiamine + H2O = 5-(2-hydroxyethyl)-4-methylthiazole + 4-amino-5-hydroxymethyl-2-methylpyrimidine + H(+)</text>
        <dbReference type="Rhea" id="RHEA:17509"/>
        <dbReference type="ChEBI" id="CHEBI:15377"/>
        <dbReference type="ChEBI" id="CHEBI:15378"/>
        <dbReference type="ChEBI" id="CHEBI:16892"/>
        <dbReference type="ChEBI" id="CHEBI:17957"/>
        <dbReference type="ChEBI" id="CHEBI:18385"/>
        <dbReference type="EC" id="3.5.99.2"/>
    </reaction>
</comment>
<dbReference type="GO" id="GO:0009229">
    <property type="term" value="P:thiamine diphosphate biosynthetic process"/>
    <property type="evidence" value="ECO:0007669"/>
    <property type="project" value="UniProtKB-UniPathway"/>
</dbReference>
<feature type="binding site" evidence="4">
    <location>
        <position position="123"/>
    </location>
    <ligand>
        <name>substrate</name>
    </ligand>
</feature>
<reference evidence="7" key="1">
    <citation type="journal article" date="2016" name="Genome Announc.">
        <title>Draft Genome Sequences of Five Rapidly Growing Mycobacterium Species, M. thermoresistibile, M. fortuitum subsp. acetamidolyticum, M. canariasense, M. brisbanense, and M. novocastrense.</title>
        <authorList>
            <person name="Katahira K."/>
            <person name="Ogura Y."/>
            <person name="Gotoh Y."/>
            <person name="Hayashi T."/>
        </authorList>
    </citation>
    <scope>NUCLEOTIDE SEQUENCE [LARGE SCALE GENOMIC DNA]</scope>
    <source>
        <strain evidence="7">JCM15654</strain>
    </source>
</reference>
<feature type="active site" description="Proton donor" evidence="3">
    <location>
        <position position="178"/>
    </location>
</feature>
<evidence type="ECO:0000313" key="6">
    <source>
        <dbReference type="EMBL" id="GAS91533.1"/>
    </source>
</evidence>
<dbReference type="EMBL" id="BCSX01000049">
    <property type="protein sequence ID" value="GAS91533.1"/>
    <property type="molecule type" value="Genomic_DNA"/>
</dbReference>
<dbReference type="InterPro" id="IPR050967">
    <property type="entry name" value="Thiamine_Salvage_TenA"/>
</dbReference>
<dbReference type="GO" id="GO:0009228">
    <property type="term" value="P:thiamine biosynthetic process"/>
    <property type="evidence" value="ECO:0007669"/>
    <property type="project" value="UniProtKB-KW"/>
</dbReference>
<comment type="pathway">
    <text evidence="1 2">Cofactor biosynthesis; thiamine diphosphate biosynthesis.</text>
</comment>
<evidence type="ECO:0000256" key="2">
    <source>
        <dbReference type="PIRNR" id="PIRNR003170"/>
    </source>
</evidence>
<evidence type="ECO:0000256" key="4">
    <source>
        <dbReference type="PIRSR" id="PIRSR003170-2"/>
    </source>
</evidence>
<evidence type="ECO:0000256" key="1">
    <source>
        <dbReference type="ARBA" id="ARBA00004948"/>
    </source>
</evidence>
<keyword evidence="2" id="KW-0378">Hydrolase</keyword>
<protein>
    <recommendedName>
        <fullName evidence="2">Aminopyrimidine aminohydrolase</fullName>
        <ecNumber evidence="2">3.5.99.2</ecNumber>
    </recommendedName>
</protein>
<dbReference type="SUPFAM" id="SSF48613">
    <property type="entry name" value="Heme oxygenase-like"/>
    <property type="match status" value="1"/>
</dbReference>
<dbReference type="InterPro" id="IPR004305">
    <property type="entry name" value="Thiaminase-2/PQQC"/>
</dbReference>
<keyword evidence="7" id="KW-1185">Reference proteome</keyword>
<comment type="similarity">
    <text evidence="2">Belongs to the TenA family.</text>
</comment>
<comment type="catalytic activity">
    <reaction evidence="2">
        <text>4-amino-5-aminomethyl-2-methylpyrimidine + H2O = 4-amino-5-hydroxymethyl-2-methylpyrimidine + NH4(+)</text>
        <dbReference type="Rhea" id="RHEA:31799"/>
        <dbReference type="ChEBI" id="CHEBI:15377"/>
        <dbReference type="ChEBI" id="CHEBI:16892"/>
        <dbReference type="ChEBI" id="CHEBI:28938"/>
        <dbReference type="ChEBI" id="CHEBI:63416"/>
        <dbReference type="EC" id="3.5.99.2"/>
    </reaction>
</comment>
<dbReference type="PIRSF" id="PIRSF003170">
    <property type="entry name" value="Pet18p"/>
    <property type="match status" value="1"/>
</dbReference>
<proteinExistence type="inferred from homology"/>
<dbReference type="CDD" id="cd19357">
    <property type="entry name" value="TenA_E_At3g16990-like"/>
    <property type="match status" value="1"/>
</dbReference>
<dbReference type="STRING" id="146020.RMCB_5629"/>
<evidence type="ECO:0000256" key="3">
    <source>
        <dbReference type="PIRSR" id="PIRSR003170-1"/>
    </source>
</evidence>
<dbReference type="AlphaFoldDB" id="A0A124E0T5"/>
<reference evidence="7" key="2">
    <citation type="submission" date="2016-02" db="EMBL/GenBank/DDBJ databases">
        <title>Draft genome sequence of five rapidly growing Mycobacterium species.</title>
        <authorList>
            <person name="Katahira K."/>
            <person name="Gotou Y."/>
            <person name="Iida K."/>
            <person name="Ogura Y."/>
            <person name="Hayashi T."/>
        </authorList>
    </citation>
    <scope>NUCLEOTIDE SEQUENCE [LARGE SCALE GENOMIC DNA]</scope>
    <source>
        <strain evidence="7">JCM15654</strain>
    </source>
</reference>